<feature type="domain" description="DUF6291" evidence="2">
    <location>
        <begin position="5"/>
        <end position="82"/>
    </location>
</feature>
<dbReference type="AlphaFoldDB" id="A0A7L5EJL5"/>
<sequence length="218" mass="24955">MGKESFVMYKKFYKPVSGLLDEQLGRLFRVIFKYQIDGDVTVEKDIEIAFEFFKNQFDIDDIKYQAIVERNRNNGRKGGAPRKGLNGKPPGTTSTQGNPNNPVGFLEPKKADYDNDYDINNNIGESNDSPTSSFEVVWSLYGKKGNKKTSEKKWSKLTAAKKSKAIAYIPAYVNATPDKQYRKNFETFINQECWNDELPDVKQTNKQTSNETTNRNFV</sequence>
<evidence type="ECO:0000256" key="1">
    <source>
        <dbReference type="SAM" id="MobiDB-lite"/>
    </source>
</evidence>
<protein>
    <recommendedName>
        <fullName evidence="2">DUF6291 domain-containing protein</fullName>
    </recommendedName>
</protein>
<organism evidence="3 4">
    <name type="scientific">Parabacteroides distasonis</name>
    <dbReference type="NCBI Taxonomy" id="823"/>
    <lineage>
        <taxon>Bacteria</taxon>
        <taxon>Pseudomonadati</taxon>
        <taxon>Bacteroidota</taxon>
        <taxon>Bacteroidia</taxon>
        <taxon>Bacteroidales</taxon>
        <taxon>Tannerellaceae</taxon>
        <taxon>Parabacteroides</taxon>
    </lineage>
</organism>
<feature type="region of interest" description="Disordered" evidence="1">
    <location>
        <begin position="73"/>
        <end position="107"/>
    </location>
</feature>
<dbReference type="InterPro" id="IPR046258">
    <property type="entry name" value="DUF6291"/>
</dbReference>
<name>A0A7L5EJL5_PARDI</name>
<evidence type="ECO:0000313" key="4">
    <source>
        <dbReference type="Proteomes" id="UP000501982"/>
    </source>
</evidence>
<reference evidence="3 4" key="1">
    <citation type="submission" date="2020-04" db="EMBL/GenBank/DDBJ databases">
        <title>Complete Genomes and Methylome analysis of CBBP consortium that reverse antibiotic-induced susceptibility to vancomycin-resistant Enterococcus faecium infection.</title>
        <authorList>
            <person name="Fomenkov A."/>
            <person name="Zhang Z."/>
            <person name="Pamer E."/>
            <person name="Roberts R.J."/>
        </authorList>
    </citation>
    <scope>NUCLEOTIDE SEQUENCE [LARGE SCALE GENOMIC DNA]</scope>
    <source>
        <strain evidence="4">CBBP</strain>
    </source>
</reference>
<dbReference type="RefSeq" id="WP_170106274.1">
    <property type="nucleotide sequence ID" value="NZ_CP051672.1"/>
</dbReference>
<evidence type="ECO:0000313" key="3">
    <source>
        <dbReference type="EMBL" id="QJE30300.1"/>
    </source>
</evidence>
<dbReference type="Pfam" id="PF19808">
    <property type="entry name" value="DUF6291"/>
    <property type="match status" value="1"/>
</dbReference>
<accession>A0A7L5EJL5</accession>
<evidence type="ECO:0000259" key="2">
    <source>
        <dbReference type="Pfam" id="PF19808"/>
    </source>
</evidence>
<proteinExistence type="predicted"/>
<gene>
    <name evidence="3" type="ORF">HHO38_19330</name>
</gene>
<dbReference type="EMBL" id="CP051672">
    <property type="protein sequence ID" value="QJE30300.1"/>
    <property type="molecule type" value="Genomic_DNA"/>
</dbReference>
<feature type="compositionally biased region" description="Polar residues" evidence="1">
    <location>
        <begin position="91"/>
        <end position="101"/>
    </location>
</feature>
<dbReference type="Proteomes" id="UP000501982">
    <property type="component" value="Chromosome"/>
</dbReference>